<protein>
    <submittedName>
        <fullName evidence="9">Cellulose biosynthesis protein BcsC</fullName>
    </submittedName>
</protein>
<comment type="caution">
    <text evidence="9">The sequence shown here is derived from an EMBL/GenBank/DDBJ whole genome shotgun (WGS) entry which is preliminary data.</text>
</comment>
<dbReference type="PANTHER" id="PTHR12558:SF13">
    <property type="entry name" value="CELL DIVISION CYCLE PROTEIN 27 HOMOLOG"/>
    <property type="match status" value="1"/>
</dbReference>
<dbReference type="SMART" id="SM00028">
    <property type="entry name" value="TPR"/>
    <property type="match status" value="5"/>
</dbReference>
<accession>A0A7W2A9J5</accession>
<organism evidence="9 10">
    <name type="scientific">Marinobacterium marinum</name>
    <dbReference type="NCBI Taxonomy" id="2756129"/>
    <lineage>
        <taxon>Bacteria</taxon>
        <taxon>Pseudomonadati</taxon>
        <taxon>Pseudomonadota</taxon>
        <taxon>Gammaproteobacteria</taxon>
        <taxon>Oceanospirillales</taxon>
        <taxon>Oceanospirillaceae</taxon>
        <taxon>Marinobacterium</taxon>
    </lineage>
</organism>
<name>A0A7W2A9J5_9GAMM</name>
<dbReference type="EMBL" id="JACEMT010000013">
    <property type="protein sequence ID" value="MBA4500831.1"/>
    <property type="molecule type" value="Genomic_DNA"/>
</dbReference>
<evidence type="ECO:0000313" key="9">
    <source>
        <dbReference type="EMBL" id="MBA4500831.1"/>
    </source>
</evidence>
<dbReference type="PANTHER" id="PTHR12558">
    <property type="entry name" value="CELL DIVISION CYCLE 16,23,27"/>
    <property type="match status" value="1"/>
</dbReference>
<proteinExistence type="predicted"/>
<reference evidence="9 10" key="1">
    <citation type="submission" date="2020-07" db="EMBL/GenBank/DDBJ databases">
        <title>Bacterium isolated from marien macroalgae.</title>
        <authorList>
            <person name="Zhu K."/>
            <person name="Lu D."/>
            <person name="Du Z."/>
        </authorList>
    </citation>
    <scope>NUCLEOTIDE SEQUENCE [LARGE SCALE GENOMIC DNA]</scope>
    <source>
        <strain evidence="9 10">3-1745</strain>
    </source>
</reference>
<evidence type="ECO:0000256" key="3">
    <source>
        <dbReference type="ARBA" id="ARBA00022729"/>
    </source>
</evidence>
<evidence type="ECO:0000256" key="6">
    <source>
        <dbReference type="ARBA" id="ARBA00022916"/>
    </source>
</evidence>
<dbReference type="GO" id="GO:0019867">
    <property type="term" value="C:outer membrane"/>
    <property type="evidence" value="ECO:0007669"/>
    <property type="project" value="InterPro"/>
</dbReference>
<keyword evidence="5 7" id="KW-0802">TPR repeat</keyword>
<dbReference type="NCBIfam" id="NF008520">
    <property type="entry name" value="PRK11447.1"/>
    <property type="match status" value="1"/>
</dbReference>
<feature type="domain" description="Cellulose synthase operon C C-terminal" evidence="8">
    <location>
        <begin position="785"/>
        <end position="1115"/>
    </location>
</feature>
<evidence type="ECO:0000313" key="10">
    <source>
        <dbReference type="Proteomes" id="UP000538931"/>
    </source>
</evidence>
<evidence type="ECO:0000256" key="1">
    <source>
        <dbReference type="ARBA" id="ARBA00003476"/>
    </source>
</evidence>
<dbReference type="UniPathway" id="UPA00694"/>
<dbReference type="PROSITE" id="PS50005">
    <property type="entry name" value="TPR"/>
    <property type="match status" value="1"/>
</dbReference>
<dbReference type="Proteomes" id="UP000538931">
    <property type="component" value="Unassembled WGS sequence"/>
</dbReference>
<dbReference type="InterPro" id="IPR019734">
    <property type="entry name" value="TPR_rpt"/>
</dbReference>
<evidence type="ECO:0000256" key="5">
    <source>
        <dbReference type="ARBA" id="ARBA00022803"/>
    </source>
</evidence>
<dbReference type="InterPro" id="IPR011990">
    <property type="entry name" value="TPR-like_helical_dom_sf"/>
</dbReference>
<gene>
    <name evidence="9" type="primary">bcsC</name>
    <name evidence="9" type="ORF">H1S06_00360</name>
</gene>
<feature type="repeat" description="TPR" evidence="7">
    <location>
        <begin position="340"/>
        <end position="373"/>
    </location>
</feature>
<dbReference type="Pfam" id="PF05420">
    <property type="entry name" value="BCSC_C"/>
    <property type="match status" value="1"/>
</dbReference>
<evidence type="ECO:0000256" key="2">
    <source>
        <dbReference type="ARBA" id="ARBA00005186"/>
    </source>
</evidence>
<comment type="function">
    <text evidence="1">Required for maximal bacterial cellulose synthesis.</text>
</comment>
<dbReference type="Pfam" id="PF14559">
    <property type="entry name" value="TPR_19"/>
    <property type="match status" value="4"/>
</dbReference>
<evidence type="ECO:0000256" key="4">
    <source>
        <dbReference type="ARBA" id="ARBA00022737"/>
    </source>
</evidence>
<keyword evidence="4" id="KW-0677">Repeat</keyword>
<comment type="pathway">
    <text evidence="2">Glycan metabolism; bacterial cellulose biosynthesis.</text>
</comment>
<keyword evidence="6" id="KW-0135">Cellulose biosynthesis</keyword>
<sequence>MLHTGGVWAQSEHTRQQQTDWLMDQLHAGQALYRDDLVQSALRRLELLAPLHPDVLFAGVEFHLEQGNQARAEELLNSWPREDQSFKHRQAEALLHVYTDGEQQLQQARLLAASGQVEQAMALYRTLWQDQPPGLKLGVEHWRTLGRLDEQRPAAIEGLQQMDRRYPGNPEVRLGLIKLLLAEERAEEALLLLGELAKNPQAVNRAAEVEYNYLIDLPVSDDAAQLWERFLTRYVGTSYHQGADREWQNQRTLLGDPAWRAGEKGKALVAAERYRQAHAPLKAALKTYPDDPGLLGALGQVQVNLQQYGAAVRTLTRAEKLEQDGSFISKWHDLRIYAQSLEWLQRGHQALADGQYAQAQRAYRKVMQIRPDDVDGPLGMAETALAEGDDATALKWFGKARRINPENGKLVYTLVGYYRTRSLEQAEAVLDSLSPAARKRYADLVVSVQQERLMRDVEAALVRRDTATAMQLLQEATESAPPSPWLSYRLADLLVAEGKVGDADEVFQTLLEHQGQDPEARYAHGLYLASLDRDDASLATLAAIESSRWTPGMEELALRVEGRKRRQAASLLREQGDMVAARANLSRSNSPEDHLLLADWLREDGAYAEAIERYQQLTTEESVSLDARLGLVESYLRTGDHAFAQVRLDSITLEGASVNQQRRYIYLLTELGQTDHAARLIADLVEAQPSDPLVLRDAAQLQSDPEQALSLYAQGLASLGLMTSADAGDGESLTRATRSRVEDDWLAASLKRGAAETYQHLNPSIQLQHDTGWRTDNSPSGVNDLSLQTTLLRLEVPAGNGRAWLQAEQVRLDSDIPESRDFFGACNAVLDGCQFDGLDTSGTGVAIGWSGDRWSWDLGHSPFGFEVDNWLGGVSYDSSLGEWGYTLTLSRRPMSNSLVSYAGAVDPVTGLSWGGVTATGVTLGLSHDQGEANGVWASLGAHQLEGERVEDNIRLTAMGGYYHRMINELDEQLRVGGSVMFMHFDKELSENTLGQGAYYSPQAYLSFGLPVSYARRSQDWSVALDASLGWSYSRTDGHAYYPGHESLIANSGWVPDPYAGWGSDADSSTGLGVRMSARGEYRLDSHWVLGGGISWQASNDYAPGSASVYLRYLFNPWQGKLDLPVGPLEPYAEWR</sequence>
<dbReference type="AlphaFoldDB" id="A0A7W2A9J5"/>
<dbReference type="InterPro" id="IPR008410">
    <property type="entry name" value="BCSC_C"/>
</dbReference>
<keyword evidence="10" id="KW-1185">Reference proteome</keyword>
<evidence type="ECO:0000256" key="7">
    <source>
        <dbReference type="PROSITE-ProRule" id="PRU00339"/>
    </source>
</evidence>
<dbReference type="SUPFAM" id="SSF48452">
    <property type="entry name" value="TPR-like"/>
    <property type="match status" value="3"/>
</dbReference>
<evidence type="ECO:0000259" key="8">
    <source>
        <dbReference type="Pfam" id="PF05420"/>
    </source>
</evidence>
<dbReference type="Gene3D" id="1.25.40.10">
    <property type="entry name" value="Tetratricopeptide repeat domain"/>
    <property type="match status" value="4"/>
</dbReference>
<dbReference type="GO" id="GO:0030244">
    <property type="term" value="P:cellulose biosynthetic process"/>
    <property type="evidence" value="ECO:0007669"/>
    <property type="project" value="UniProtKB-KW"/>
</dbReference>
<keyword evidence="3" id="KW-0732">Signal</keyword>